<name>H9TUY0_CORFM</name>
<evidence type="ECO:0000256" key="4">
    <source>
        <dbReference type="ARBA" id="ARBA00023136"/>
    </source>
</evidence>
<dbReference type="InterPro" id="IPR001128">
    <property type="entry name" value="Cyt_P450"/>
</dbReference>
<evidence type="ECO:0000313" key="6">
    <source>
        <dbReference type="EMBL" id="AFG26276.2"/>
    </source>
</evidence>
<dbReference type="InterPro" id="IPR036396">
    <property type="entry name" value="Cyt_P450_sf"/>
</dbReference>
<dbReference type="Pfam" id="PF00067">
    <property type="entry name" value="p450"/>
    <property type="match status" value="1"/>
</dbReference>
<dbReference type="GO" id="GO:0005789">
    <property type="term" value="C:endoplasmic reticulum membrane"/>
    <property type="evidence" value="ECO:0007669"/>
    <property type="project" value="UniProtKB-SubCell"/>
</dbReference>
<dbReference type="AlphaFoldDB" id="H9TUY0"/>
<feature type="binding site" description="axial binding residue" evidence="5">
    <location>
        <position position="462"/>
    </location>
    <ligand>
        <name>heme</name>
        <dbReference type="ChEBI" id="CHEBI:30413"/>
    </ligand>
    <ligandPart>
        <name>Fe</name>
        <dbReference type="ChEBI" id="CHEBI:18248"/>
    </ligandPart>
</feature>
<dbReference type="PRINTS" id="PR00463">
    <property type="entry name" value="EP450I"/>
</dbReference>
<keyword evidence="5" id="KW-0408">Iron</keyword>
<keyword evidence="5" id="KW-0349">Heme</keyword>
<dbReference type="SUPFAM" id="SSF48264">
    <property type="entry name" value="Cytochrome P450"/>
    <property type="match status" value="1"/>
</dbReference>
<dbReference type="GO" id="GO:0005506">
    <property type="term" value="F:iron ion binding"/>
    <property type="evidence" value="ECO:0007669"/>
    <property type="project" value="InterPro"/>
</dbReference>
<keyword evidence="5" id="KW-0479">Metal-binding</keyword>
<evidence type="ECO:0000256" key="2">
    <source>
        <dbReference type="ARBA" id="ARBA00010617"/>
    </source>
</evidence>
<dbReference type="PRINTS" id="PR00385">
    <property type="entry name" value="P450"/>
</dbReference>
<comment type="subcellular location">
    <subcellularLocation>
        <location evidence="1">Endoplasmic reticulum membrane</location>
    </subcellularLocation>
</comment>
<proteinExistence type="evidence at transcript level"/>
<sequence>MVAVSLVLAAVAIVLFTVWFLKQEKIRRNADKLGGPKSLPLIGNVHQLKRDPTELSQQLSELGEKYSHLSAFRLMIGTHPTILVSSPDEAEPLMNSSKHMDKSSDYNFLHPWLATGLLTSTGEKWKIRRKLLTPTFHFKILHDFVGVFNDQTKILLEKLLVKADGETTVDVFNDITLCALDIICETAMGRSVNAQRDSTSEYVQAVYGTSEYTFLRQRTPWYWPQFLFNLIGPGKEYEKCLSILHSFTEKVIREKQAQFSEQYDSKITMQELLDEQDIGGFLGKRKRLAFLDMLLCATTDSQKLSFLDIREEVDTFMFEGHDTTAAASNWALHLIGADDDVQKKVHDEMDAIFGGSDRMATMDDLKEMKYLECCIKEALRIFPSVPVFGRSLTEDTKIAGVEFPKGTSVLISPAAIHRKVHIYPDPEKFDPDRFLPENSVNRHPFAYIPFSAGARKLYRTNCIGQKFAILEEKVILSTIFRNFSVKSMQTREELLPTMELILRPAEGIKVILTQRKKETVI</sequence>
<protein>
    <submittedName>
        <fullName evidence="6">Cytochrome p450 family 4</fullName>
    </submittedName>
</protein>
<evidence type="ECO:0000256" key="1">
    <source>
        <dbReference type="ARBA" id="ARBA00004586"/>
    </source>
</evidence>
<organism evidence="6">
    <name type="scientific">Corbicula fluminea</name>
    <name type="common">Asian freshwater clam</name>
    <name type="synonym">Tellina fluminea</name>
    <dbReference type="NCBI Taxonomy" id="45949"/>
    <lineage>
        <taxon>Eukaryota</taxon>
        <taxon>Metazoa</taxon>
        <taxon>Spiralia</taxon>
        <taxon>Lophotrochozoa</taxon>
        <taxon>Mollusca</taxon>
        <taxon>Bivalvia</taxon>
        <taxon>Autobranchia</taxon>
        <taxon>Heteroconchia</taxon>
        <taxon>Euheterodonta</taxon>
        <taxon>Imparidentia</taxon>
        <taxon>Neoheterodontei</taxon>
        <taxon>Venerida</taxon>
        <taxon>Cyrenoidea</taxon>
        <taxon>Cyrenidae</taxon>
        <taxon>Corbicula</taxon>
    </lineage>
</organism>
<dbReference type="InterPro" id="IPR050196">
    <property type="entry name" value="Cytochrome_P450_Monoox"/>
</dbReference>
<comment type="similarity">
    <text evidence="2">Belongs to the cytochrome P450 family.</text>
</comment>
<accession>H9TUY0</accession>
<dbReference type="EMBL" id="JQ678818">
    <property type="protein sequence ID" value="AFG26276.2"/>
    <property type="molecule type" value="mRNA"/>
</dbReference>
<dbReference type="PANTHER" id="PTHR24291:SF189">
    <property type="entry name" value="CYTOCHROME P450 4C3-RELATED"/>
    <property type="match status" value="1"/>
</dbReference>
<dbReference type="GO" id="GO:0020037">
    <property type="term" value="F:heme binding"/>
    <property type="evidence" value="ECO:0007669"/>
    <property type="project" value="InterPro"/>
</dbReference>
<dbReference type="GO" id="GO:0004497">
    <property type="term" value="F:monooxygenase activity"/>
    <property type="evidence" value="ECO:0007669"/>
    <property type="project" value="InterPro"/>
</dbReference>
<comment type="cofactor">
    <cofactor evidence="5">
        <name>heme</name>
        <dbReference type="ChEBI" id="CHEBI:30413"/>
    </cofactor>
</comment>
<keyword evidence="4" id="KW-0472">Membrane</keyword>
<evidence type="ECO:0000256" key="5">
    <source>
        <dbReference type="PIRSR" id="PIRSR602401-1"/>
    </source>
</evidence>
<dbReference type="CDD" id="cd20660">
    <property type="entry name" value="CYP4V-like"/>
    <property type="match status" value="1"/>
</dbReference>
<dbReference type="PANTHER" id="PTHR24291">
    <property type="entry name" value="CYTOCHROME P450 FAMILY 4"/>
    <property type="match status" value="1"/>
</dbReference>
<dbReference type="InterPro" id="IPR002401">
    <property type="entry name" value="Cyt_P450_E_grp-I"/>
</dbReference>
<reference evidence="6" key="1">
    <citation type="submission" date="2013-03" db="EMBL/GenBank/DDBJ databases">
        <title>Molecular cloning of cytochrome p450 family 4 mRNA from Corbicula fluminea.</title>
        <authorList>
            <person name="Bonnafe E."/>
            <person name="Dos Santos D."/>
            <person name="Geret F."/>
            <person name="Marty P."/>
            <person name="Sroda S."/>
        </authorList>
    </citation>
    <scope>NUCLEOTIDE SEQUENCE</scope>
</reference>
<keyword evidence="3" id="KW-0256">Endoplasmic reticulum</keyword>
<dbReference type="GO" id="GO:0016705">
    <property type="term" value="F:oxidoreductase activity, acting on paired donors, with incorporation or reduction of molecular oxygen"/>
    <property type="evidence" value="ECO:0007669"/>
    <property type="project" value="InterPro"/>
</dbReference>
<dbReference type="Gene3D" id="1.10.630.10">
    <property type="entry name" value="Cytochrome P450"/>
    <property type="match status" value="1"/>
</dbReference>
<evidence type="ECO:0000256" key="3">
    <source>
        <dbReference type="ARBA" id="ARBA00022824"/>
    </source>
</evidence>